<dbReference type="AlphaFoldDB" id="A5B068"/>
<proteinExistence type="predicted"/>
<evidence type="ECO:0000256" key="1">
    <source>
        <dbReference type="SAM" id="Coils"/>
    </source>
</evidence>
<keyword evidence="1" id="KW-0175">Coiled coil</keyword>
<protein>
    <submittedName>
        <fullName evidence="2">Uncharacterized protein</fullName>
    </submittedName>
</protein>
<name>A5B068_VITVI</name>
<accession>A5B068</accession>
<reference evidence="2" key="1">
    <citation type="journal article" date="2007" name="PLoS ONE">
        <title>The first genome sequence of an elite grapevine cultivar (Pinot noir Vitis vinifera L.): coping with a highly heterozygous genome.</title>
        <authorList>
            <person name="Velasco R."/>
            <person name="Zharkikh A."/>
            <person name="Troggio M."/>
            <person name="Cartwright D.A."/>
            <person name="Cestaro A."/>
            <person name="Pruss D."/>
            <person name="Pindo M."/>
            <person name="FitzGerald L.M."/>
            <person name="Vezzulli S."/>
            <person name="Reid J."/>
            <person name="Malacarne G."/>
            <person name="Iliev D."/>
            <person name="Coppola G."/>
            <person name="Wardell B."/>
            <person name="Micheletti D."/>
            <person name="Macalma T."/>
            <person name="Facci M."/>
            <person name="Mitchell J.T."/>
            <person name="Perazzolli M."/>
            <person name="Eldredge G."/>
            <person name="Gatto P."/>
            <person name="Oyzerski R."/>
            <person name="Moretto M."/>
            <person name="Gutin N."/>
            <person name="Stefanini M."/>
            <person name="Chen Y."/>
            <person name="Segala C."/>
            <person name="Davenport C."/>
            <person name="Dematte L."/>
            <person name="Mraz A."/>
            <person name="Battilana J."/>
            <person name="Stormo K."/>
            <person name="Costa F."/>
            <person name="Tao Q."/>
            <person name="Si-Ammour A."/>
            <person name="Harkins T."/>
            <person name="Lackey A."/>
            <person name="Perbost C."/>
            <person name="Taillon B."/>
            <person name="Stella A."/>
            <person name="Solovyev V."/>
            <person name="Fawcett J.A."/>
            <person name="Sterck L."/>
            <person name="Vandepoele K."/>
            <person name="Grando S.M."/>
            <person name="Toppo S."/>
            <person name="Moser C."/>
            <person name="Lanchbury J."/>
            <person name="Bogden R."/>
            <person name="Skolnick M."/>
            <person name="Sgaramella V."/>
            <person name="Bhatnagar S.K."/>
            <person name="Fontana P."/>
            <person name="Gutin A."/>
            <person name="Van de Peer Y."/>
            <person name="Salamini F."/>
            <person name="Viola R."/>
        </authorList>
    </citation>
    <scope>NUCLEOTIDE SEQUENCE</scope>
</reference>
<evidence type="ECO:0000313" key="2">
    <source>
        <dbReference type="EMBL" id="CAN82740.1"/>
    </source>
</evidence>
<sequence length="279" mass="31752">MEVELVVPPIIYKEGDEVMATNLRVGFKERQRKCLFESITIIPPHAKKPCTKILYPKPVLAIALVPNPLATTAGVSCSQLRGDSRIDEADFLLYREEDSCKQHGETLFGHPTGLGGPGRRSNISFVARLLFSTLESIVSRILPMQDYRTIEMAEVVVADVHNLMCRCALLLKQLEATKTMRVYISHNMDDNEELHSKLKSTEGELVTTQKVVDERVRLLRKTKQGKEAAEVETYRLKEEREATEAKHKKVEKENERLKQEMEELRVGFAAQKVELKGEY</sequence>
<gene>
    <name evidence="2" type="ORF">VITISV_029314</name>
</gene>
<feature type="coiled-coil region" evidence="1">
    <location>
        <begin position="226"/>
        <end position="274"/>
    </location>
</feature>
<organism evidence="2">
    <name type="scientific">Vitis vinifera</name>
    <name type="common">Grape</name>
    <dbReference type="NCBI Taxonomy" id="29760"/>
    <lineage>
        <taxon>Eukaryota</taxon>
        <taxon>Viridiplantae</taxon>
        <taxon>Streptophyta</taxon>
        <taxon>Embryophyta</taxon>
        <taxon>Tracheophyta</taxon>
        <taxon>Spermatophyta</taxon>
        <taxon>Magnoliopsida</taxon>
        <taxon>eudicotyledons</taxon>
        <taxon>Gunneridae</taxon>
        <taxon>Pentapetalae</taxon>
        <taxon>rosids</taxon>
        <taxon>Vitales</taxon>
        <taxon>Vitaceae</taxon>
        <taxon>Viteae</taxon>
        <taxon>Vitis</taxon>
    </lineage>
</organism>
<dbReference type="EMBL" id="AM442108">
    <property type="protein sequence ID" value="CAN82740.1"/>
    <property type="molecule type" value="Genomic_DNA"/>
</dbReference>